<feature type="region of interest" description="Disordered" evidence="1">
    <location>
        <begin position="690"/>
        <end position="712"/>
    </location>
</feature>
<feature type="region of interest" description="Disordered" evidence="1">
    <location>
        <begin position="561"/>
        <end position="582"/>
    </location>
</feature>
<feature type="compositionally biased region" description="Pro residues" evidence="1">
    <location>
        <begin position="84"/>
        <end position="106"/>
    </location>
</feature>
<feature type="compositionally biased region" description="Polar residues" evidence="1">
    <location>
        <begin position="422"/>
        <end position="433"/>
    </location>
</feature>
<evidence type="ECO:0000313" key="3">
    <source>
        <dbReference type="Proteomes" id="UP001566132"/>
    </source>
</evidence>
<dbReference type="Proteomes" id="UP001566132">
    <property type="component" value="Unassembled WGS sequence"/>
</dbReference>
<feature type="region of interest" description="Disordered" evidence="1">
    <location>
        <begin position="947"/>
        <end position="971"/>
    </location>
</feature>
<evidence type="ECO:0000256" key="1">
    <source>
        <dbReference type="SAM" id="MobiDB-lite"/>
    </source>
</evidence>
<feature type="region of interest" description="Disordered" evidence="1">
    <location>
        <begin position="1273"/>
        <end position="1323"/>
    </location>
</feature>
<keyword evidence="3" id="KW-1185">Reference proteome</keyword>
<proteinExistence type="predicted"/>
<feature type="region of interest" description="Disordered" evidence="1">
    <location>
        <begin position="726"/>
        <end position="751"/>
    </location>
</feature>
<organism evidence="2 3">
    <name type="scientific">Hypothenemus hampei</name>
    <name type="common">Coffee berry borer</name>
    <dbReference type="NCBI Taxonomy" id="57062"/>
    <lineage>
        <taxon>Eukaryota</taxon>
        <taxon>Metazoa</taxon>
        <taxon>Ecdysozoa</taxon>
        <taxon>Arthropoda</taxon>
        <taxon>Hexapoda</taxon>
        <taxon>Insecta</taxon>
        <taxon>Pterygota</taxon>
        <taxon>Neoptera</taxon>
        <taxon>Endopterygota</taxon>
        <taxon>Coleoptera</taxon>
        <taxon>Polyphaga</taxon>
        <taxon>Cucujiformia</taxon>
        <taxon>Curculionidae</taxon>
        <taxon>Scolytinae</taxon>
        <taxon>Hypothenemus</taxon>
    </lineage>
</organism>
<sequence>MDPPPCVQNAMMTKDKKPFTYTPGGIDLSEVKSPRMQRRIERNANLGGAADMSQLPHPPPQHVGPLPPSALAAMRPQTQVQVFPGPPPPPPMSKNIPPPPPPPICPLPTQKVTTGDNQVIERPDMTKIIPENPMALLRKTGGPAPRKSLIEQTYEEQAGQPPSPPQRNFNGQSPRPPVVEKQGQVSPPVQQQYQPPNYQPSPQQFSPQSPPQNHYQPPAYQQGQSASQSRQASQQQFQPPQTQYQTPQPQFQQQRATDSPKPPGYHPPIIERQSAPRQEPGQKNINAGSLYIPPLAQQQQKVASPPTPPERQPQSPGTPTLKEAPRPWQKSNQQQDIPPWVRKDELEQAESQAQSQAPNRQNRWQPNTNVQQAPPQQPVRQQPSGQQFSPRPEMQQPRSPPTQNQPYGSNSFPVHIEIRTGPYQQEAQPSERNPNAVYVTQPIVLKHPGNTIEPPYKGQPRVQQQPQGYQQQPQGYQQQPQGYQQQPQQYQQVRQVQQQQQHQQQRVETSGTRIIPIQIEGRTTSTATANESRNLNRQLSWGTQPTQSNSFKVIQKFTRTDDDDDETPVTQHSARYPQEMPEQKRRMRINDNGHLKQNNISHEGNGQPQPYVHPSEQVVPEPKKYMGSNIPSRSFKILQAMTAPSDSSANANYNEEIPYTPVYNPYTYPYYPPPYWSDYYTNYYSLEQSEPRNRNGENFVPRDGRPIPSSQSQRINYWPEFVSKEQGDPNLLSNEKPRVSNSKNGRSTPLPAVVPPPMPSPFWGYIPPPPPPYARPPNTTFKTEKLQKELNNAEEPYCYPLYPPYFDPYYYSYYYGYSQMMSPYSYYHAPAENEDNTGYCSADEMSNYNSNRRTTLRRRNSFENNVDNTVQSSKRQFEVRSKSATPRITITPTYSHENSNQEIFPNKTEKSDEYVQEKENETLGANLCRLRSIKSVNNLNVYSTKDDLREDTDTTESDETTTEEETDGDDIFIEENQDESIPHQLSIIYEESERGESRRSFRCNSIASDVTTLVEQQSEHDEDDQDFLAAQSVKYKIKIFQETTDKIEFQSNNKKGHEDRNESFTRINSVSNTCDLQNNSFTKQNASEKCIEKDKGFLRSEPNALTNEENKELAEKEEFEVNTKHEAEQQSDEDWWDVINHENPAKKENTKSVSENVNVNTVLVEVGDEVVTVKLRNKPGRNKNALKEMINESVNSKSEDVFFSSVPQRNSIYDILINEDETEEEVISGGNLMRVDSFASQLEALKRNSGLFNLDEKIGSKCASIIKEESFECNTDEDDKNSNTENVDFSTHKDIEEKSQSPCEEEKPASESSEEIDFWSQIKNDEDDFFPRRRTLYLEEQEEDVNSFEDTNIDSTNSRNSSCSKSQNEGDVEKNDDSNAQKINELGEITENINSNKYFDDNQMTHSLNNSRSRSVEPQTITDRIEALRSSIVQKQQKVIDKEDIVETKILVMEISNESRSKTTSTKSSMKSFEEYSEEEELDSGVISDISRHISDSEEFPELRKLTRYERAATHSRLFKLLQDECDYEEEIEEKEDKFNKLSVRRNRTENKLSPSRSKLSLSLKKCNDNETYKSQVNEKLVEELVQSLLKSKKSQIFKNMPKEKLYAAAITILQEGIYSVETPSDDFSSLLSPLKDDTESSTPAQTPQEFYGESNEYKQYYDTWIDDTIDIMPSKAFKLLQERIGLGSFEGMSVKCPKILSSKNSSKEIVSESGFDCSTPSQNNPKSNDVTNT</sequence>
<feature type="region of interest" description="Disordered" evidence="1">
    <location>
        <begin position="1341"/>
        <end position="1378"/>
    </location>
</feature>
<feature type="compositionally biased region" description="Acidic residues" evidence="1">
    <location>
        <begin position="953"/>
        <end position="971"/>
    </location>
</feature>
<dbReference type="EMBL" id="JBDJPC010000006">
    <property type="protein sequence ID" value="KAL1497879.1"/>
    <property type="molecule type" value="Genomic_DNA"/>
</dbReference>
<gene>
    <name evidence="2" type="ORF">ABEB36_008765</name>
</gene>
<feature type="region of interest" description="Disordered" evidence="1">
    <location>
        <begin position="1712"/>
        <end position="1734"/>
    </location>
</feature>
<feature type="compositionally biased region" description="Low complexity" evidence="1">
    <location>
        <begin position="184"/>
        <end position="256"/>
    </location>
</feature>
<feature type="region of interest" description="Disordered" evidence="1">
    <location>
        <begin position="1"/>
        <end position="510"/>
    </location>
</feature>
<feature type="compositionally biased region" description="Basic and acidic residues" evidence="1">
    <location>
        <begin position="1290"/>
        <end position="1309"/>
    </location>
</feature>
<name>A0ABD1EN01_HYPHA</name>
<reference evidence="2 3" key="1">
    <citation type="submission" date="2024-05" db="EMBL/GenBank/DDBJ databases">
        <title>Genetic variation in Jamaican populations of the coffee berry borer (Hypothenemus hampei).</title>
        <authorList>
            <person name="Errbii M."/>
            <person name="Myrie A."/>
        </authorList>
    </citation>
    <scope>NUCLEOTIDE SEQUENCE [LARGE SCALE GENOMIC DNA]</scope>
    <source>
        <strain evidence="2">JA-Hopewell-2020-01-JO</strain>
        <tissue evidence="2">Whole body</tissue>
    </source>
</reference>
<protein>
    <submittedName>
        <fullName evidence="2">Uncharacterized protein</fullName>
    </submittedName>
</protein>
<feature type="region of interest" description="Disordered" evidence="1">
    <location>
        <begin position="1630"/>
        <end position="1650"/>
    </location>
</feature>
<feature type="compositionally biased region" description="Low complexity" evidence="1">
    <location>
        <begin position="458"/>
        <end position="507"/>
    </location>
</feature>
<feature type="compositionally biased region" description="Basic and acidic residues" evidence="1">
    <location>
        <begin position="690"/>
        <end position="705"/>
    </location>
</feature>
<feature type="compositionally biased region" description="Low complexity" evidence="1">
    <location>
        <begin position="365"/>
        <end position="387"/>
    </location>
</feature>
<feature type="compositionally biased region" description="Polar residues" evidence="1">
    <location>
        <begin position="1717"/>
        <end position="1734"/>
    </location>
</feature>
<feature type="compositionally biased region" description="Low complexity" evidence="1">
    <location>
        <begin position="1355"/>
        <end position="1367"/>
    </location>
</feature>
<feature type="compositionally biased region" description="Pro residues" evidence="1">
    <location>
        <begin position="56"/>
        <end position="68"/>
    </location>
</feature>
<feature type="compositionally biased region" description="Basic and acidic residues" evidence="1">
    <location>
        <begin position="29"/>
        <end position="42"/>
    </location>
</feature>
<comment type="caution">
    <text evidence="2">The sequence shown here is derived from an EMBL/GenBank/DDBJ whole genome shotgun (WGS) entry which is preliminary data.</text>
</comment>
<evidence type="ECO:0000313" key="2">
    <source>
        <dbReference type="EMBL" id="KAL1497879.1"/>
    </source>
</evidence>
<feature type="compositionally biased region" description="Polar residues" evidence="1">
    <location>
        <begin position="401"/>
        <end position="412"/>
    </location>
</feature>
<accession>A0ABD1EN01</accession>